<dbReference type="InterPro" id="IPR000814">
    <property type="entry name" value="TBP"/>
</dbReference>
<evidence type="ECO:0000313" key="6">
    <source>
        <dbReference type="Proteomes" id="UP001187531"/>
    </source>
</evidence>
<evidence type="ECO:0000313" key="5">
    <source>
        <dbReference type="EMBL" id="KAK2711754.1"/>
    </source>
</evidence>
<dbReference type="SUPFAM" id="SSF55945">
    <property type="entry name" value="TATA-box binding protein-like"/>
    <property type="match status" value="1"/>
</dbReference>
<name>A0AA88HK02_ARTSF</name>
<feature type="region of interest" description="Disordered" evidence="4">
    <location>
        <begin position="376"/>
        <end position="400"/>
    </location>
</feature>
<dbReference type="GO" id="GO:0006352">
    <property type="term" value="P:DNA-templated transcription initiation"/>
    <property type="evidence" value="ECO:0007669"/>
    <property type="project" value="InterPro"/>
</dbReference>
<dbReference type="GO" id="GO:0003677">
    <property type="term" value="F:DNA binding"/>
    <property type="evidence" value="ECO:0007669"/>
    <property type="project" value="UniProtKB-KW"/>
</dbReference>
<dbReference type="Pfam" id="PF00352">
    <property type="entry name" value="TBP"/>
    <property type="match status" value="1"/>
</dbReference>
<dbReference type="InterPro" id="IPR012295">
    <property type="entry name" value="TBP_dom_sf"/>
</dbReference>
<dbReference type="AlphaFoldDB" id="A0AA88HK02"/>
<evidence type="ECO:0000256" key="3">
    <source>
        <dbReference type="ARBA" id="ARBA00023163"/>
    </source>
</evidence>
<dbReference type="Proteomes" id="UP001187531">
    <property type="component" value="Unassembled WGS sequence"/>
</dbReference>
<comment type="caution">
    <text evidence="5">The sequence shown here is derived from an EMBL/GenBank/DDBJ whole genome shotgun (WGS) entry which is preliminary data.</text>
</comment>
<evidence type="ECO:0000256" key="2">
    <source>
        <dbReference type="ARBA" id="ARBA00023125"/>
    </source>
</evidence>
<keyword evidence="2" id="KW-0238">DNA-binding</keyword>
<proteinExistence type="inferred from homology"/>
<sequence length="400" mass="46424">MTLVSSGVLIDHMIQMKAERLTTNDIEYQTENCIMSDISSWFFKTFERDTVPSRRKEKENNEAKYFKSHIFDMKTSNITGPVPTWPLEEKEPETVSPAQEPGFWVRSSLERDTIQSKRQEADTGELTNFKFLLDFKVTNVMSSFFLGCRVKPRHLVKNTLNSELDAKRETQKSVWCKISLRRPNIKARVYHTGRVTVTGTDESNVRIGGRKIARLIQKLGYPAKFLQHKFHNFVGNAKVGYRVKIGPLFEQLTKNPAIILGSQQEGRPSLIIQFVDSTGTCVLDDLENLKFTARSREGIKDTALRMISILEQYYKQNGMEKTFKKEMSPNNKQNKNCLGSKKQIETGTKREEVFNKRKRNNEANIVDNWITRNRSWLYPQKSNSQKKSNPDRKQRKVKRK</sequence>
<gene>
    <name evidence="5" type="ORF">QYM36_012766</name>
</gene>
<feature type="compositionally biased region" description="Polar residues" evidence="4">
    <location>
        <begin position="376"/>
        <end position="387"/>
    </location>
</feature>
<keyword evidence="6" id="KW-1185">Reference proteome</keyword>
<keyword evidence="3" id="KW-0804">Transcription</keyword>
<dbReference type="PANTHER" id="PTHR10126">
    <property type="entry name" value="TATA-BOX BINDING PROTEIN"/>
    <property type="match status" value="1"/>
</dbReference>
<organism evidence="5 6">
    <name type="scientific">Artemia franciscana</name>
    <name type="common">Brine shrimp</name>
    <name type="synonym">Artemia sanfranciscana</name>
    <dbReference type="NCBI Taxonomy" id="6661"/>
    <lineage>
        <taxon>Eukaryota</taxon>
        <taxon>Metazoa</taxon>
        <taxon>Ecdysozoa</taxon>
        <taxon>Arthropoda</taxon>
        <taxon>Crustacea</taxon>
        <taxon>Branchiopoda</taxon>
        <taxon>Anostraca</taxon>
        <taxon>Artemiidae</taxon>
        <taxon>Artemia</taxon>
    </lineage>
</organism>
<evidence type="ECO:0000256" key="1">
    <source>
        <dbReference type="ARBA" id="ARBA00005560"/>
    </source>
</evidence>
<dbReference type="Gene3D" id="3.30.310.10">
    <property type="entry name" value="TATA-Binding Protein"/>
    <property type="match status" value="2"/>
</dbReference>
<evidence type="ECO:0000256" key="4">
    <source>
        <dbReference type="SAM" id="MobiDB-lite"/>
    </source>
</evidence>
<dbReference type="EMBL" id="JAVRJZ010000016">
    <property type="protein sequence ID" value="KAK2711754.1"/>
    <property type="molecule type" value="Genomic_DNA"/>
</dbReference>
<reference evidence="5" key="1">
    <citation type="submission" date="2023-07" db="EMBL/GenBank/DDBJ databases">
        <title>Chromosome-level genome assembly of Artemia franciscana.</title>
        <authorList>
            <person name="Jo E."/>
        </authorList>
    </citation>
    <scope>NUCLEOTIDE SEQUENCE</scope>
    <source>
        <tissue evidence="5">Whole body</tissue>
    </source>
</reference>
<protein>
    <submittedName>
        <fullName evidence="5">Uncharacterized protein</fullName>
    </submittedName>
</protein>
<accession>A0AA88HK02</accession>
<comment type="similarity">
    <text evidence="1">Belongs to the TBP family.</text>
</comment>